<protein>
    <submittedName>
        <fullName evidence="3">F-box/kelch-repeat protein</fullName>
    </submittedName>
</protein>
<dbReference type="PANTHER" id="PTHR31672">
    <property type="entry name" value="BNACNNG10540D PROTEIN"/>
    <property type="match status" value="1"/>
</dbReference>
<gene>
    <name evidence="3" type="ORF">CR513_10973</name>
</gene>
<dbReference type="InterPro" id="IPR050796">
    <property type="entry name" value="SCF_F-box_component"/>
</dbReference>
<reference evidence="3" key="1">
    <citation type="submission" date="2018-05" db="EMBL/GenBank/DDBJ databases">
        <title>Draft genome of Mucuna pruriens seed.</title>
        <authorList>
            <person name="Nnadi N.E."/>
            <person name="Vos R."/>
            <person name="Hasami M.H."/>
            <person name="Devisetty U.K."/>
            <person name="Aguiy J.C."/>
        </authorList>
    </citation>
    <scope>NUCLEOTIDE SEQUENCE [LARGE SCALE GENOMIC DNA]</scope>
    <source>
        <strain evidence="3">JCA_2017</strain>
    </source>
</reference>
<dbReference type="SUPFAM" id="SSF81383">
    <property type="entry name" value="F-box domain"/>
    <property type="match status" value="1"/>
</dbReference>
<dbReference type="AlphaFoldDB" id="A0A371HQW7"/>
<dbReference type="InterPro" id="IPR001810">
    <property type="entry name" value="F-box_dom"/>
</dbReference>
<keyword evidence="4" id="KW-1185">Reference proteome</keyword>
<dbReference type="Proteomes" id="UP000257109">
    <property type="component" value="Unassembled WGS sequence"/>
</dbReference>
<dbReference type="Pfam" id="PF12937">
    <property type="entry name" value="F-box-like"/>
    <property type="match status" value="1"/>
</dbReference>
<dbReference type="EMBL" id="QJKJ01001926">
    <property type="protein sequence ID" value="RDY05191.1"/>
    <property type="molecule type" value="Genomic_DNA"/>
</dbReference>
<dbReference type="PANTHER" id="PTHR31672:SF13">
    <property type="entry name" value="F-BOX PROTEIN CPR30-LIKE"/>
    <property type="match status" value="1"/>
</dbReference>
<comment type="caution">
    <text evidence="3">The sequence shown here is derived from an EMBL/GenBank/DDBJ whole genome shotgun (WGS) entry which is preliminary data.</text>
</comment>
<evidence type="ECO:0000313" key="4">
    <source>
        <dbReference type="Proteomes" id="UP000257109"/>
    </source>
</evidence>
<feature type="non-terminal residue" evidence="3">
    <location>
        <position position="1"/>
    </location>
</feature>
<feature type="domain" description="F-box" evidence="2">
    <location>
        <begin position="1"/>
        <end position="44"/>
    </location>
</feature>
<dbReference type="InterPro" id="IPR036047">
    <property type="entry name" value="F-box-like_dom_sf"/>
</dbReference>
<proteinExistence type="predicted"/>
<dbReference type="PROSITE" id="PS50181">
    <property type="entry name" value="FBOX"/>
    <property type="match status" value="1"/>
</dbReference>
<evidence type="ECO:0000313" key="3">
    <source>
        <dbReference type="EMBL" id="RDY05191.1"/>
    </source>
</evidence>
<sequence>MSRPLPEELLVEILSWVSVKDLMRYRCVSKSWSSLIFDPTFIKLHHQKSSKNTHILLTFRDYENDESRYSAAPCSIHDLLENPSSTIGACHRFNHDYIVLGVCNGLVCLQDSYRGDVFEEYWVRFWNPATRVMSEESPHIRLCSSDYNYPYLFMFGFGYDDWSDTYQVVLLDNKSHQMENESYSYLSMPDGLFKVPPDVPALEILKGCLCLSHHHETHFVVWLMKEFRDEKSWTQLLNVGYEHLHIHVLHGFPTLPVILCMSRNDDTVLLANYDVDISTSINVHCPCYMGMLGRKKVATNVLRYTRYQERIRHGERTEKLGKGSVTHRNDASLHPPTICHLGMRGNEKMGGCRLALGRNRSDMDSAEPYPTQSRLSADRATESD</sequence>
<organism evidence="3 4">
    <name type="scientific">Mucuna pruriens</name>
    <name type="common">Velvet bean</name>
    <name type="synonym">Dolichos pruriens</name>
    <dbReference type="NCBI Taxonomy" id="157652"/>
    <lineage>
        <taxon>Eukaryota</taxon>
        <taxon>Viridiplantae</taxon>
        <taxon>Streptophyta</taxon>
        <taxon>Embryophyta</taxon>
        <taxon>Tracheophyta</taxon>
        <taxon>Spermatophyta</taxon>
        <taxon>Magnoliopsida</taxon>
        <taxon>eudicotyledons</taxon>
        <taxon>Gunneridae</taxon>
        <taxon>Pentapetalae</taxon>
        <taxon>rosids</taxon>
        <taxon>fabids</taxon>
        <taxon>Fabales</taxon>
        <taxon>Fabaceae</taxon>
        <taxon>Papilionoideae</taxon>
        <taxon>50 kb inversion clade</taxon>
        <taxon>NPAAA clade</taxon>
        <taxon>indigoferoid/millettioid clade</taxon>
        <taxon>Phaseoleae</taxon>
        <taxon>Mucuna</taxon>
    </lineage>
</organism>
<evidence type="ECO:0000256" key="1">
    <source>
        <dbReference type="SAM" id="MobiDB-lite"/>
    </source>
</evidence>
<accession>A0A371HQW7</accession>
<dbReference type="SMART" id="SM00256">
    <property type="entry name" value="FBOX"/>
    <property type="match status" value="1"/>
</dbReference>
<dbReference type="CDD" id="cd22157">
    <property type="entry name" value="F-box_AtFBW1-like"/>
    <property type="match status" value="1"/>
</dbReference>
<dbReference type="OrthoDB" id="1432085at2759"/>
<dbReference type="Gene3D" id="1.20.1280.50">
    <property type="match status" value="1"/>
</dbReference>
<evidence type="ECO:0000259" key="2">
    <source>
        <dbReference type="PROSITE" id="PS50181"/>
    </source>
</evidence>
<feature type="region of interest" description="Disordered" evidence="1">
    <location>
        <begin position="360"/>
        <end position="384"/>
    </location>
</feature>
<name>A0A371HQW7_MUCPR</name>